<accession>A0AC61NET3</accession>
<keyword evidence="2" id="KW-1185">Reference proteome</keyword>
<name>A0AC61NET3_9FIRM</name>
<organism evidence="1 2">
    <name type="scientific">Miniphocaeibacter halophilus</name>
    <dbReference type="NCBI Taxonomy" id="2931922"/>
    <lineage>
        <taxon>Bacteria</taxon>
        <taxon>Bacillati</taxon>
        <taxon>Bacillota</taxon>
        <taxon>Tissierellia</taxon>
        <taxon>Tissierellales</taxon>
        <taxon>Peptoniphilaceae</taxon>
        <taxon>Miniphocaeibacter</taxon>
    </lineage>
</organism>
<dbReference type="EMBL" id="CP066744">
    <property type="protein sequence ID" value="QQK08843.1"/>
    <property type="molecule type" value="Genomic_DNA"/>
</dbReference>
<evidence type="ECO:0000313" key="2">
    <source>
        <dbReference type="Proteomes" id="UP000595814"/>
    </source>
</evidence>
<dbReference type="Proteomes" id="UP000595814">
    <property type="component" value="Chromosome"/>
</dbReference>
<protein>
    <submittedName>
        <fullName evidence="1">Uncharacterized protein</fullName>
    </submittedName>
</protein>
<gene>
    <name evidence="1" type="ORF">JFY71_04725</name>
</gene>
<evidence type="ECO:0000313" key="1">
    <source>
        <dbReference type="EMBL" id="QQK08843.1"/>
    </source>
</evidence>
<proteinExistence type="predicted"/>
<sequence>MKKKFILLTFLAFAVMVFSSCNKNSNKETENNWDISNEEKIKQLESLNKDYEENFKSLEGFIEKTLGYLTEEEIKELAKDEVKYNILIDDKEIKDNFITVSRKDFKLVFSEKMTGGAIINTKINNLGLLEGNRYEEHMKIVGTDNYKTNYGSGTIVNAVEYDFKDIASETEFQLELTKELQERLGLENNIIKVSVKY</sequence>
<reference evidence="1 2" key="1">
    <citation type="journal article" date="2022" name="Int. J. Syst. Evol. Microbiol.">
        <title>Miniphocaeibacter halophilus sp. nov., an ammonium-tolerant acetate-producing bacterium isolated from a biogas system.</title>
        <authorList>
            <person name="Schnurer A."/>
            <person name="Singh A."/>
            <person name="Bi S."/>
            <person name="Qiao W."/>
            <person name="Westerholm M."/>
        </authorList>
    </citation>
    <scope>NUCLEOTIDE SEQUENCE [LARGE SCALE GENOMIC DNA]</scope>
    <source>
        <strain evidence="1 2">AMB_01</strain>
    </source>
</reference>